<dbReference type="OrthoDB" id="4138066at1224"/>
<name>A0A327KF22_9BRAD</name>
<keyword evidence="1" id="KW-0812">Transmembrane</keyword>
<dbReference type="Proteomes" id="UP000248863">
    <property type="component" value="Unassembled WGS sequence"/>
</dbReference>
<gene>
    <name evidence="2" type="ORF">CH338_21880</name>
</gene>
<comment type="caution">
    <text evidence="2">The sequence shown here is derived from an EMBL/GenBank/DDBJ whole genome shotgun (WGS) entry which is preliminary data.</text>
</comment>
<keyword evidence="1" id="KW-1133">Transmembrane helix</keyword>
<dbReference type="Gene3D" id="1.20.5.340">
    <property type="match status" value="1"/>
</dbReference>
<sequence length="104" mass="10948">MDRTPDGSETGGGGMPPLDLRVARLEDGLADLKTLLRTIEAKLGAMDTKLSALDTKLSTVAESVAEMRGRLPQSPTWVQLIVALIATWGAGAATVGSNFRLGIR</sequence>
<evidence type="ECO:0000313" key="3">
    <source>
        <dbReference type="Proteomes" id="UP000248863"/>
    </source>
</evidence>
<proteinExistence type="predicted"/>
<organism evidence="2 3">
    <name type="scientific">Rhodoplanes elegans</name>
    <dbReference type="NCBI Taxonomy" id="29408"/>
    <lineage>
        <taxon>Bacteria</taxon>
        <taxon>Pseudomonadati</taxon>
        <taxon>Pseudomonadota</taxon>
        <taxon>Alphaproteobacteria</taxon>
        <taxon>Hyphomicrobiales</taxon>
        <taxon>Nitrobacteraceae</taxon>
        <taxon>Rhodoplanes</taxon>
    </lineage>
</organism>
<dbReference type="RefSeq" id="WP_111359220.1">
    <property type="nucleotide sequence ID" value="NZ_NHSK01000304.1"/>
</dbReference>
<evidence type="ECO:0000256" key="1">
    <source>
        <dbReference type="SAM" id="Phobius"/>
    </source>
</evidence>
<accession>A0A327KF22</accession>
<feature type="transmembrane region" description="Helical" evidence="1">
    <location>
        <begin position="77"/>
        <end position="99"/>
    </location>
</feature>
<dbReference type="EMBL" id="NPEU01000337">
    <property type="protein sequence ID" value="RAI33848.1"/>
    <property type="molecule type" value="Genomic_DNA"/>
</dbReference>
<reference evidence="2 3" key="1">
    <citation type="submission" date="2017-07" db="EMBL/GenBank/DDBJ databases">
        <title>Draft Genome Sequences of Select Purple Nonsulfur Bacteria.</title>
        <authorList>
            <person name="Lasarre B."/>
            <person name="Mckinlay J.B."/>
        </authorList>
    </citation>
    <scope>NUCLEOTIDE SEQUENCE [LARGE SCALE GENOMIC DNA]</scope>
    <source>
        <strain evidence="2 3">DSM 11907</strain>
    </source>
</reference>
<dbReference type="AlphaFoldDB" id="A0A327KF22"/>
<keyword evidence="1" id="KW-0472">Membrane</keyword>
<keyword evidence="3" id="KW-1185">Reference proteome</keyword>
<evidence type="ECO:0000313" key="2">
    <source>
        <dbReference type="EMBL" id="RAI33848.1"/>
    </source>
</evidence>
<protein>
    <submittedName>
        <fullName evidence="2">Uncharacterized protein</fullName>
    </submittedName>
</protein>